<reference evidence="3 4" key="1">
    <citation type="submission" date="2015-10" db="EMBL/GenBank/DDBJ databases">
        <title>Metagenome-Assembled Genomes uncover a global brackish microbiome.</title>
        <authorList>
            <person name="Hugerth L.W."/>
            <person name="Larsson J."/>
            <person name="Alneberg J."/>
            <person name="Lindh M.V."/>
            <person name="Legrand C."/>
            <person name="Pinhassi J."/>
            <person name="Andersson A.F."/>
        </authorList>
    </citation>
    <scope>NUCLEOTIDE SEQUENCE [LARGE SCALE GENOMIC DNA]</scope>
    <source>
        <strain evidence="3">BACL22 MAG-120619-bin3</strain>
    </source>
</reference>
<dbReference type="GO" id="GO:0048038">
    <property type="term" value="F:quinone binding"/>
    <property type="evidence" value="ECO:0007669"/>
    <property type="project" value="TreeGrafter"/>
</dbReference>
<accession>A0A0R2SZC5</accession>
<organism evidence="3 4">
    <name type="scientific">OM182 bacterium BACL3 MAG-120619-bin3</name>
    <dbReference type="NCBI Taxonomy" id="1655593"/>
    <lineage>
        <taxon>Bacteria</taxon>
        <taxon>Pseudomonadati</taxon>
        <taxon>Pseudomonadota</taxon>
        <taxon>Gammaproteobacteria</taxon>
        <taxon>OMG group</taxon>
        <taxon>OM182 clade</taxon>
    </lineage>
</organism>
<name>A0A0R2SZC5_9GAMM</name>
<dbReference type="PRINTS" id="PR00080">
    <property type="entry name" value="SDRFAMILY"/>
</dbReference>
<evidence type="ECO:0000256" key="2">
    <source>
        <dbReference type="ARBA" id="ARBA00023002"/>
    </source>
</evidence>
<proteinExistence type="inferred from homology"/>
<comment type="caution">
    <text evidence="3">The sequence shown here is derived from an EMBL/GenBank/DDBJ whole genome shotgun (WGS) entry which is preliminary data.</text>
</comment>
<dbReference type="InterPro" id="IPR036291">
    <property type="entry name" value="NAD(P)-bd_dom_sf"/>
</dbReference>
<dbReference type="GO" id="GO:0016616">
    <property type="term" value="F:oxidoreductase activity, acting on the CH-OH group of donors, NAD or NADP as acceptor"/>
    <property type="evidence" value="ECO:0007669"/>
    <property type="project" value="TreeGrafter"/>
</dbReference>
<dbReference type="PANTHER" id="PTHR42760">
    <property type="entry name" value="SHORT-CHAIN DEHYDROGENASES/REDUCTASES FAMILY MEMBER"/>
    <property type="match status" value="1"/>
</dbReference>
<dbReference type="SUPFAM" id="SSF51735">
    <property type="entry name" value="NAD(P)-binding Rossmann-fold domains"/>
    <property type="match status" value="1"/>
</dbReference>
<evidence type="ECO:0000256" key="1">
    <source>
        <dbReference type="ARBA" id="ARBA00006484"/>
    </source>
</evidence>
<dbReference type="EMBL" id="LICD01000122">
    <property type="protein sequence ID" value="KRO80072.1"/>
    <property type="molecule type" value="Genomic_DNA"/>
</dbReference>
<dbReference type="FunFam" id="3.40.50.720:FF:000084">
    <property type="entry name" value="Short-chain dehydrogenase reductase"/>
    <property type="match status" value="1"/>
</dbReference>
<dbReference type="PANTHER" id="PTHR42760:SF133">
    <property type="entry name" value="3-OXOACYL-[ACYL-CARRIER-PROTEIN] REDUCTASE"/>
    <property type="match status" value="1"/>
</dbReference>
<dbReference type="AlphaFoldDB" id="A0A0R2SZC5"/>
<evidence type="ECO:0000313" key="4">
    <source>
        <dbReference type="Proteomes" id="UP000051242"/>
    </source>
</evidence>
<dbReference type="Gene3D" id="3.40.50.720">
    <property type="entry name" value="NAD(P)-binding Rossmann-like Domain"/>
    <property type="match status" value="1"/>
</dbReference>
<dbReference type="InterPro" id="IPR002347">
    <property type="entry name" value="SDR_fam"/>
</dbReference>
<evidence type="ECO:0000313" key="3">
    <source>
        <dbReference type="EMBL" id="KRO80072.1"/>
    </source>
</evidence>
<dbReference type="GO" id="GO:0006633">
    <property type="term" value="P:fatty acid biosynthetic process"/>
    <property type="evidence" value="ECO:0007669"/>
    <property type="project" value="TreeGrafter"/>
</dbReference>
<dbReference type="InterPro" id="IPR020904">
    <property type="entry name" value="Sc_DH/Rdtase_CS"/>
</dbReference>
<sequence>MAANLFDLSGKVALITGGNSGIGLGFGEGAIKHGASVCLWGTNPEKNASAVATLKTLAQEQGDASQKIHSIVCNVADEAAVEASFAETLDVFGRVDSCFANAGVARSGRFDETTTKEWRAVLDVNLDGLFYTLRAAAGHMRARAEAGDAGGRLIGTASLGALMGMARVEAYGASKGAVISMMQALAVEYARFGVTANSVLPGHIETAMTADNYANEKFANAVLPRIPIRRWGDRSDFEAIAVYLMSDASSYHTGDSLLIDGGFFIN</sequence>
<comment type="similarity">
    <text evidence="1">Belongs to the short-chain dehydrogenases/reductases (SDR) family.</text>
</comment>
<dbReference type="Pfam" id="PF13561">
    <property type="entry name" value="adh_short_C2"/>
    <property type="match status" value="1"/>
</dbReference>
<gene>
    <name evidence="3" type="ORF">ABR85_07300</name>
</gene>
<protein>
    <submittedName>
        <fullName evidence="3">2-deoxy-D-gluconate 3-dehydrogenase</fullName>
    </submittedName>
</protein>
<keyword evidence="2" id="KW-0560">Oxidoreductase</keyword>
<dbReference type="PRINTS" id="PR00081">
    <property type="entry name" value="GDHRDH"/>
</dbReference>
<dbReference type="Proteomes" id="UP000051242">
    <property type="component" value="Unassembled WGS sequence"/>
</dbReference>
<dbReference type="PROSITE" id="PS00061">
    <property type="entry name" value="ADH_SHORT"/>
    <property type="match status" value="1"/>
</dbReference>